<gene>
    <name evidence="1" type="ORF">ATI61_104699</name>
</gene>
<comment type="caution">
    <text evidence="1">The sequence shown here is derived from an EMBL/GenBank/DDBJ whole genome shotgun (WGS) entry which is preliminary data.</text>
</comment>
<name>A0ABX9K5N6_9BACT</name>
<evidence type="ECO:0000313" key="1">
    <source>
        <dbReference type="EMBL" id="REG33408.1"/>
    </source>
</evidence>
<proteinExistence type="predicted"/>
<sequence>MMPLPMTMVSRQSERIERSFSVGEFKRLALDELDELLTRVREREELASSHGFVKRTPTPLLSHMTLEELASRVRGAASALGEQFPARRSFAQRASESLQALLSARDSGLLVLEAYHRMLDLADEVLERPHGDTGGRLRMTADARRIYLLATSDPAQTPVGRAAAEDAEDLRFLAATVELLGRLREAGHAPDRDEVTALRAAYRLIERGVQLPTAYQSLGTSGFRPVQTCLSLADPGEGHIRITCQDARLMRGTVIHVEHIDRDKEFNKELVEPYRLPAAINAARVRLHAGDAAPVTAFIGRPVFESQHVRRDLLKSVHLIASACTAMFMNGIADCKIGIERMTASEAVEVMRGIVGNVFRDSSRQYLSAAFNLNTPILQDLDGQKREVTDRFELGLLGIELARRGGFDKVTWDGASNKVPSEPIVEQLTHAQLVELVHRAHEVGLETYISAGLLPQHMRVATHAGVGGVGIGTSLHYIDSDTKLMGALKPEAILEVLHVRDEAAREPLGRAAWLLARLDRLYFEKALSQDDEPLRQQLFAAVRERNEAQASALFERLGHVVAMDVDRVHPVLARAHRLLEATSPLAQVRRAGEWPHLRATVARLAAMHDVSALKELL</sequence>
<dbReference type="Proteomes" id="UP000256345">
    <property type="component" value="Unassembled WGS sequence"/>
</dbReference>
<dbReference type="EMBL" id="QUMU01000004">
    <property type="protein sequence ID" value="REG33408.1"/>
    <property type="molecule type" value="Genomic_DNA"/>
</dbReference>
<dbReference type="RefSeq" id="WP_147332872.1">
    <property type="nucleotide sequence ID" value="NZ_CP011509.1"/>
</dbReference>
<organism evidence="1 2">
    <name type="scientific">Archangium gephyra</name>
    <dbReference type="NCBI Taxonomy" id="48"/>
    <lineage>
        <taxon>Bacteria</taxon>
        <taxon>Pseudomonadati</taxon>
        <taxon>Myxococcota</taxon>
        <taxon>Myxococcia</taxon>
        <taxon>Myxococcales</taxon>
        <taxon>Cystobacterineae</taxon>
        <taxon>Archangiaceae</taxon>
        <taxon>Archangium</taxon>
    </lineage>
</organism>
<keyword evidence="2" id="KW-1185">Reference proteome</keyword>
<accession>A0ABX9K5N6</accession>
<protein>
    <submittedName>
        <fullName evidence="1">Uncharacterized protein</fullName>
    </submittedName>
</protein>
<reference evidence="1 2" key="1">
    <citation type="submission" date="2018-08" db="EMBL/GenBank/DDBJ databases">
        <title>Genomic Encyclopedia of Archaeal and Bacterial Type Strains, Phase II (KMG-II): from individual species to whole genera.</title>
        <authorList>
            <person name="Goeker M."/>
        </authorList>
    </citation>
    <scope>NUCLEOTIDE SEQUENCE [LARGE SCALE GENOMIC DNA]</scope>
    <source>
        <strain evidence="1 2">DSM 2261</strain>
    </source>
</reference>
<evidence type="ECO:0000313" key="2">
    <source>
        <dbReference type="Proteomes" id="UP000256345"/>
    </source>
</evidence>